<dbReference type="STRING" id="708197.A0A161W364"/>
<comment type="caution">
    <text evidence="3">The sequence shown here is derived from an EMBL/GenBank/DDBJ whole genome shotgun (WGS) entry which is preliminary data.</text>
</comment>
<feature type="region of interest" description="Disordered" evidence="1">
    <location>
        <begin position="282"/>
        <end position="345"/>
    </location>
</feature>
<evidence type="ECO:0000313" key="4">
    <source>
        <dbReference type="Proteomes" id="UP000076552"/>
    </source>
</evidence>
<accession>A0A161W364</accession>
<evidence type="ECO:0000256" key="2">
    <source>
        <dbReference type="SAM" id="Phobius"/>
    </source>
</evidence>
<dbReference type="Proteomes" id="UP000076552">
    <property type="component" value="Unassembled WGS sequence"/>
</dbReference>
<reference evidence="3 4" key="1">
    <citation type="submission" date="2015-06" db="EMBL/GenBank/DDBJ databases">
        <title>Survival trade-offs in plant roots during colonization by closely related pathogenic and mutualistic fungi.</title>
        <authorList>
            <person name="Hacquard S."/>
            <person name="Kracher B."/>
            <person name="Hiruma K."/>
            <person name="Weinman A."/>
            <person name="Muench P."/>
            <person name="Garrido Oter R."/>
            <person name="Ver Loren van Themaat E."/>
            <person name="Dallerey J.-F."/>
            <person name="Damm U."/>
            <person name="Henrissat B."/>
            <person name="Lespinet O."/>
            <person name="Thon M."/>
            <person name="Kemen E."/>
            <person name="McHardy A.C."/>
            <person name="Schulze-Lefert P."/>
            <person name="O'Connell R.J."/>
        </authorList>
    </citation>
    <scope>NUCLEOTIDE SEQUENCE [LARGE SCALE GENOMIC DNA]</scope>
    <source>
        <strain evidence="3 4">0861</strain>
    </source>
</reference>
<sequence length="345" mass="36864">MTSGNLVKMAEAYPPETNQANTVTSFIALPTTFTPPSSCSTIYRLNGFSLVAYDPGFGIDIDTRVRCAPAAVTTWWEQGRLGINGGEGHTAVSIGPLTCPDRWATVAMSVKNDISTLAMCCPPDYTLANGITGSIAGDCRSNLLTDAVVTYASTPATNTRDWMMATTTIARPTYVGAIAVVGWTMDINFSETTSNPATSIEETVATAPTEQVDAVSSAFPRDATTSATFTTTTSPGLGATATPIPSGLPLPNAIGIGVGAGVGVIVFTALAFFLWRRKRRQQRRSDPPPPVIESFPPLPIEPDKHSYTAKYHELYGQQHERHQGPAEMPVPQYFAELDANGRERL</sequence>
<name>A0A161W364_9PEZI</name>
<dbReference type="AlphaFoldDB" id="A0A161W364"/>
<feature type="transmembrane region" description="Helical" evidence="2">
    <location>
        <begin position="253"/>
        <end position="275"/>
    </location>
</feature>
<keyword evidence="2" id="KW-0812">Transmembrane</keyword>
<keyword evidence="2" id="KW-0472">Membrane</keyword>
<organism evidence="3 4">
    <name type="scientific">Colletotrichum tofieldiae</name>
    <dbReference type="NCBI Taxonomy" id="708197"/>
    <lineage>
        <taxon>Eukaryota</taxon>
        <taxon>Fungi</taxon>
        <taxon>Dikarya</taxon>
        <taxon>Ascomycota</taxon>
        <taxon>Pezizomycotina</taxon>
        <taxon>Sordariomycetes</taxon>
        <taxon>Hypocreomycetidae</taxon>
        <taxon>Glomerellales</taxon>
        <taxon>Glomerellaceae</taxon>
        <taxon>Colletotrichum</taxon>
        <taxon>Colletotrichum spaethianum species complex</taxon>
    </lineage>
</organism>
<feature type="compositionally biased region" description="Basic and acidic residues" evidence="1">
    <location>
        <begin position="301"/>
        <end position="324"/>
    </location>
</feature>
<keyword evidence="2" id="KW-1133">Transmembrane helix</keyword>
<evidence type="ECO:0000256" key="1">
    <source>
        <dbReference type="SAM" id="MobiDB-lite"/>
    </source>
</evidence>
<keyword evidence="4" id="KW-1185">Reference proteome</keyword>
<gene>
    <name evidence="3" type="ORF">CT0861_04149</name>
</gene>
<feature type="compositionally biased region" description="Pro residues" evidence="1">
    <location>
        <begin position="287"/>
        <end position="300"/>
    </location>
</feature>
<protein>
    <submittedName>
        <fullName evidence="3">LPxTG-domain-containing protein</fullName>
    </submittedName>
</protein>
<proteinExistence type="predicted"/>
<evidence type="ECO:0000313" key="3">
    <source>
        <dbReference type="EMBL" id="KZL65623.1"/>
    </source>
</evidence>
<dbReference type="EMBL" id="LFIV01000213">
    <property type="protein sequence ID" value="KZL65623.1"/>
    <property type="molecule type" value="Genomic_DNA"/>
</dbReference>